<keyword evidence="5" id="KW-1185">Reference proteome</keyword>
<dbReference type="RefSeq" id="WP_184110314.1">
    <property type="nucleotide sequence ID" value="NZ_BNAJ01000003.1"/>
</dbReference>
<name>A0A7W8KDA9_9DEIO</name>
<dbReference type="Proteomes" id="UP000619376">
    <property type="component" value="Unassembled WGS sequence"/>
</dbReference>
<dbReference type="AlphaFoldDB" id="A0A7W8KDA9"/>
<dbReference type="EMBL" id="JACHFK010000003">
    <property type="protein sequence ID" value="MBB5376031.1"/>
    <property type="molecule type" value="Genomic_DNA"/>
</dbReference>
<feature type="transmembrane region" description="Helical" evidence="1">
    <location>
        <begin position="29"/>
        <end position="46"/>
    </location>
</feature>
<organism evidence="3 4">
    <name type="scientific">Deinococcus metalli</name>
    <dbReference type="NCBI Taxonomy" id="1141878"/>
    <lineage>
        <taxon>Bacteria</taxon>
        <taxon>Thermotogati</taxon>
        <taxon>Deinococcota</taxon>
        <taxon>Deinococci</taxon>
        <taxon>Deinococcales</taxon>
        <taxon>Deinococcaceae</taxon>
        <taxon>Deinococcus</taxon>
    </lineage>
</organism>
<evidence type="ECO:0000313" key="2">
    <source>
        <dbReference type="EMBL" id="GHF41338.1"/>
    </source>
</evidence>
<reference evidence="2" key="4">
    <citation type="submission" date="2024-05" db="EMBL/GenBank/DDBJ databases">
        <authorList>
            <person name="Sun Q."/>
            <person name="Zhou Y."/>
        </authorList>
    </citation>
    <scope>NUCLEOTIDE SEQUENCE</scope>
    <source>
        <strain evidence="2">CGMCC 1.18437</strain>
    </source>
</reference>
<keyword evidence="1" id="KW-0812">Transmembrane</keyword>
<accession>A0A7W8KDA9</accession>
<evidence type="ECO:0000256" key="1">
    <source>
        <dbReference type="SAM" id="Phobius"/>
    </source>
</evidence>
<proteinExistence type="predicted"/>
<reference evidence="5" key="2">
    <citation type="journal article" date="2019" name="Int. J. Syst. Evol. Microbiol.">
        <title>The Global Catalogue of Microorganisms (GCM) 10K type strain sequencing project: providing services to taxonomists for standard genome sequencing and annotation.</title>
        <authorList>
            <consortium name="The Broad Institute Genomics Platform"/>
            <consortium name="The Broad Institute Genome Sequencing Center for Infectious Disease"/>
            <person name="Wu L."/>
            <person name="Ma J."/>
        </authorList>
    </citation>
    <scope>NUCLEOTIDE SEQUENCE [LARGE SCALE GENOMIC DNA]</scope>
    <source>
        <strain evidence="5">CGMCC 1.18437</strain>
    </source>
</reference>
<keyword evidence="1" id="KW-0472">Membrane</keyword>
<reference evidence="2" key="1">
    <citation type="journal article" date="2014" name="Int. J. Syst. Evol. Microbiol.">
        <title>Complete genome of a new Firmicutes species belonging to the dominant human colonic microbiota ('Ruminococcus bicirculans') reveals two chromosomes and a selective capacity to utilize plant glucans.</title>
        <authorList>
            <consortium name="NISC Comparative Sequencing Program"/>
            <person name="Wegmann U."/>
            <person name="Louis P."/>
            <person name="Goesmann A."/>
            <person name="Henrissat B."/>
            <person name="Duncan S.H."/>
            <person name="Flint H.J."/>
        </authorList>
    </citation>
    <scope>NUCLEOTIDE SEQUENCE</scope>
    <source>
        <strain evidence="2">CGMCC 1.18437</strain>
    </source>
</reference>
<gene>
    <name evidence="2" type="ORF">GCM10017781_17520</name>
    <name evidence="3" type="ORF">HNQ07_001488</name>
</gene>
<dbReference type="EMBL" id="BNAJ01000003">
    <property type="protein sequence ID" value="GHF41338.1"/>
    <property type="molecule type" value="Genomic_DNA"/>
</dbReference>
<sequence>MTERARLRGAAPRMYAGHARPPARTVSPLAAWAILLALALLILLLTRL</sequence>
<evidence type="ECO:0000313" key="3">
    <source>
        <dbReference type="EMBL" id="MBB5376031.1"/>
    </source>
</evidence>
<evidence type="ECO:0000313" key="4">
    <source>
        <dbReference type="Proteomes" id="UP000539473"/>
    </source>
</evidence>
<comment type="caution">
    <text evidence="3">The sequence shown here is derived from an EMBL/GenBank/DDBJ whole genome shotgun (WGS) entry which is preliminary data.</text>
</comment>
<reference evidence="3 4" key="3">
    <citation type="submission" date="2020-08" db="EMBL/GenBank/DDBJ databases">
        <title>Genomic Encyclopedia of Type Strains, Phase IV (KMG-IV): sequencing the most valuable type-strain genomes for metagenomic binning, comparative biology and taxonomic classification.</title>
        <authorList>
            <person name="Goeker M."/>
        </authorList>
    </citation>
    <scope>NUCLEOTIDE SEQUENCE [LARGE SCALE GENOMIC DNA]</scope>
    <source>
        <strain evidence="3 4">DSM 27521</strain>
    </source>
</reference>
<keyword evidence="1" id="KW-1133">Transmembrane helix</keyword>
<dbReference type="Proteomes" id="UP000539473">
    <property type="component" value="Unassembled WGS sequence"/>
</dbReference>
<evidence type="ECO:0000313" key="5">
    <source>
        <dbReference type="Proteomes" id="UP000619376"/>
    </source>
</evidence>
<protein>
    <submittedName>
        <fullName evidence="3">Uncharacterized protein</fullName>
    </submittedName>
</protein>